<comment type="similarity">
    <text evidence="2">Belongs to the VirD4/TraG family.</text>
</comment>
<dbReference type="InterPro" id="IPR027417">
    <property type="entry name" value="P-loop_NTPase"/>
</dbReference>
<keyword evidence="5 7" id="KW-1133">Transmembrane helix</keyword>
<dbReference type="Proteomes" id="UP000050511">
    <property type="component" value="Unassembled WGS sequence"/>
</dbReference>
<evidence type="ECO:0000256" key="6">
    <source>
        <dbReference type="ARBA" id="ARBA00023136"/>
    </source>
</evidence>
<comment type="caution">
    <text evidence="9">The sequence shown here is derived from an EMBL/GenBank/DDBJ whole genome shotgun (WGS) entry which is preliminary data.</text>
</comment>
<feature type="domain" description="TraD/TraG TraM recognition site" evidence="8">
    <location>
        <begin position="617"/>
        <end position="735"/>
    </location>
</feature>
<keyword evidence="3" id="KW-1003">Cell membrane</keyword>
<evidence type="ECO:0000256" key="7">
    <source>
        <dbReference type="SAM" id="Phobius"/>
    </source>
</evidence>
<dbReference type="GO" id="GO:0005886">
    <property type="term" value="C:plasma membrane"/>
    <property type="evidence" value="ECO:0007669"/>
    <property type="project" value="UniProtKB-SubCell"/>
</dbReference>
<dbReference type="RefSeq" id="WP_022638654.1">
    <property type="nucleotide sequence ID" value="NZ_AUTE01000043.1"/>
</dbReference>
<keyword evidence="6 7" id="KW-0472">Membrane</keyword>
<dbReference type="InterPro" id="IPR032689">
    <property type="entry name" value="TraG-D_C"/>
</dbReference>
<dbReference type="NCBIfam" id="NF045973">
    <property type="entry name" value="conju_CD1115"/>
    <property type="match status" value="1"/>
</dbReference>
<evidence type="ECO:0000256" key="4">
    <source>
        <dbReference type="ARBA" id="ARBA00022692"/>
    </source>
</evidence>
<feature type="transmembrane region" description="Helical" evidence="7">
    <location>
        <begin position="21"/>
        <end position="54"/>
    </location>
</feature>
<evidence type="ECO:0000313" key="9">
    <source>
        <dbReference type="EMBL" id="KPN44537.1"/>
    </source>
</evidence>
<dbReference type="Gene3D" id="3.40.50.300">
    <property type="entry name" value="P-loop containing nucleotide triphosphate hydrolases"/>
    <property type="match status" value="1"/>
</dbReference>
<evidence type="ECO:0000256" key="1">
    <source>
        <dbReference type="ARBA" id="ARBA00004651"/>
    </source>
</evidence>
<dbReference type="Pfam" id="PF12696">
    <property type="entry name" value="TraG-D_C"/>
    <property type="match status" value="1"/>
</dbReference>
<evidence type="ECO:0000313" key="10">
    <source>
        <dbReference type="Proteomes" id="UP000050511"/>
    </source>
</evidence>
<sequence>MGIKSIGQGLNRRRQNNAPWWARNIKAVVGFLGLVSVLTLAFFSYATWLAYLLLQGLKLWFKGLVQHGQAFQDPTNLGLTWSRVLDWTKAWPGNQLNNPWLIWGLLLGVITLSLSWYRIIRSYQSYNGFEKGAETFSSPRQLKKQYELIPDRNQEFEGYGGMPLVHYNGPVGTLIQSASYRRGFKSLKQKLAKKWDFKPSGTYGIDQTTVHSLIYGITRSGKGETIVLPLIDNLSRAKKRSSMMINDPKLELFTMSERLLKQRGYRVYVLNMQNMAKSMAYNPLAIVVDYARQGYYDEAQQEANRISSAIYQSHDDSGNSKFWNNSSTNLLNALILSQLDLAARHETWERVTMNNIYRELTELGGQEIQDDAGAVTTRLSYYFKKMAQIKAKTPLQEMALEAFQQSNFAGDETAGNIYASMMEGIKIYQQRDIARLTSMNSLDFHDMAFPRRLRIGFPKQLALQTAQVTFADQQGELLESRAQMVDRLGFLTFPIKTTLPANYQLTIDFNHELTEPALRRYQYHYQGEIKEAKQSPLAATSFKRAGDLVLDHDNSVILADEDPQAVSFKYSEQPVAVFLGTPPHNPSYNQLVSFAIDQAFNQMYQMALDNEKKCYTRVHFIIDEGGNLPKIQNLDTKFTIGLGSELLFDWVLQNKGQLRINYSKEEAETIISNCGNTLYILSKDKETAQEISDEVGHTTVNVMGHQLQGNVADLNGLNSSLDAVPVISMEELLRLRVGEMVVIRSTARTDQKGRIIRANPIFDTGRTRMPARWQFLNQTFDDNATIFDIAVETPHKRLDLTTLQYDYAGNEAASELQQMIQLVNDKSTSSVPEPTELAITAKEQLRKQLAQEKDWGALQKQLMACVDYQSSAYVEIRNLAEDEVASYVLAHLTLYEKCVNQRAS</sequence>
<dbReference type="InterPro" id="IPR003688">
    <property type="entry name" value="TraG/VirD4"/>
</dbReference>
<proteinExistence type="inferred from homology"/>
<dbReference type="InterPro" id="IPR051539">
    <property type="entry name" value="T4SS-coupling_protein"/>
</dbReference>
<dbReference type="AlphaFoldDB" id="A0A837PBH8"/>
<reference evidence="9 10" key="1">
    <citation type="submission" date="2015-10" db="EMBL/GenBank/DDBJ databases">
        <title>Resequencing of Lactobacillus plantarum WJL strain genome.</title>
        <authorList>
            <person name="Martino M.E."/>
        </authorList>
    </citation>
    <scope>NUCLEOTIDE SEQUENCE [LARGE SCALE GENOMIC DNA]</scope>
    <source>
        <strain evidence="9 10">WJL</strain>
    </source>
</reference>
<keyword evidence="4 7" id="KW-0812">Transmembrane</keyword>
<accession>A0A837PBH8</accession>
<protein>
    <submittedName>
        <fullName evidence="9">Type IV secretory pathway VirD4 component</fullName>
    </submittedName>
</protein>
<gene>
    <name evidence="9" type="ORF">WJL_0052</name>
</gene>
<name>A0A837PBH8_LACPN</name>
<dbReference type="EMBL" id="LKLZ01000002">
    <property type="protein sequence ID" value="KPN44537.1"/>
    <property type="molecule type" value="Genomic_DNA"/>
</dbReference>
<evidence type="ECO:0000256" key="3">
    <source>
        <dbReference type="ARBA" id="ARBA00022475"/>
    </source>
</evidence>
<dbReference type="Pfam" id="PF02534">
    <property type="entry name" value="T4SS-DNA_transf"/>
    <property type="match status" value="1"/>
</dbReference>
<dbReference type="PANTHER" id="PTHR37937:SF1">
    <property type="entry name" value="CONJUGATIVE TRANSFER: DNA TRANSPORT"/>
    <property type="match status" value="1"/>
</dbReference>
<dbReference type="CDD" id="cd01127">
    <property type="entry name" value="TrwB_TraG_TraD_VirD4"/>
    <property type="match status" value="2"/>
</dbReference>
<evidence type="ECO:0000256" key="2">
    <source>
        <dbReference type="ARBA" id="ARBA00008806"/>
    </source>
</evidence>
<evidence type="ECO:0000256" key="5">
    <source>
        <dbReference type="ARBA" id="ARBA00022989"/>
    </source>
</evidence>
<dbReference type="SUPFAM" id="SSF52540">
    <property type="entry name" value="P-loop containing nucleoside triphosphate hydrolases"/>
    <property type="match status" value="1"/>
</dbReference>
<organism evidence="9 10">
    <name type="scientific">Lactiplantibacillus plantarum WJL</name>
    <dbReference type="NCBI Taxonomy" id="1350466"/>
    <lineage>
        <taxon>Bacteria</taxon>
        <taxon>Bacillati</taxon>
        <taxon>Bacillota</taxon>
        <taxon>Bacilli</taxon>
        <taxon>Lactobacillales</taxon>
        <taxon>Lactobacillaceae</taxon>
        <taxon>Lactiplantibacillus</taxon>
    </lineage>
</organism>
<dbReference type="PANTHER" id="PTHR37937">
    <property type="entry name" value="CONJUGATIVE TRANSFER: DNA TRANSPORT"/>
    <property type="match status" value="1"/>
</dbReference>
<evidence type="ECO:0000259" key="8">
    <source>
        <dbReference type="Pfam" id="PF12696"/>
    </source>
</evidence>
<comment type="subcellular location">
    <subcellularLocation>
        <location evidence="1">Cell membrane</location>
        <topology evidence="1">Multi-pass membrane protein</topology>
    </subcellularLocation>
</comment>